<proteinExistence type="predicted"/>
<dbReference type="AlphaFoldDB" id="A0A318J621"/>
<name>A0A318J621_9BURK</name>
<comment type="caution">
    <text evidence="2">The sequence shown here is derived from an EMBL/GenBank/DDBJ whole genome shotgun (WGS) entry which is preliminary data.</text>
</comment>
<dbReference type="OrthoDB" id="9156744at2"/>
<keyword evidence="3" id="KW-1185">Reference proteome</keyword>
<accession>A0A318J621</accession>
<dbReference type="PANTHER" id="PTHR35849:SF2">
    <property type="entry name" value="BLR2341 PROTEIN"/>
    <property type="match status" value="1"/>
</dbReference>
<evidence type="ECO:0000259" key="1">
    <source>
        <dbReference type="PROSITE" id="PS50801"/>
    </source>
</evidence>
<organism evidence="2 3">
    <name type="scientific">Undibacterium pigrum</name>
    <dbReference type="NCBI Taxonomy" id="401470"/>
    <lineage>
        <taxon>Bacteria</taxon>
        <taxon>Pseudomonadati</taxon>
        <taxon>Pseudomonadota</taxon>
        <taxon>Betaproteobacteria</taxon>
        <taxon>Burkholderiales</taxon>
        <taxon>Oxalobacteraceae</taxon>
        <taxon>Undibacterium</taxon>
    </lineage>
</organism>
<protein>
    <submittedName>
        <fullName evidence="2">Phospholipid transport system transporter-binding protein</fullName>
    </submittedName>
</protein>
<dbReference type="InterPro" id="IPR058548">
    <property type="entry name" value="MlaB-like_STAS"/>
</dbReference>
<sequence length="91" mass="9664">MYTVTGELSHDNANAVVAAGLSAIAAGQSAFDLSALTKIDSSAVAVMIAWQRQAIQKGVQLQFSGYSASLLSLLALYGLNEQFQLHTPERH</sequence>
<dbReference type="EMBL" id="QJKB01000006">
    <property type="protein sequence ID" value="PXX42061.1"/>
    <property type="molecule type" value="Genomic_DNA"/>
</dbReference>
<dbReference type="PANTHER" id="PTHR35849">
    <property type="entry name" value="BLR2341 PROTEIN"/>
    <property type="match status" value="1"/>
</dbReference>
<evidence type="ECO:0000313" key="3">
    <source>
        <dbReference type="Proteomes" id="UP000247792"/>
    </source>
</evidence>
<dbReference type="InterPro" id="IPR036513">
    <property type="entry name" value="STAS_dom_sf"/>
</dbReference>
<dbReference type="SUPFAM" id="SSF52091">
    <property type="entry name" value="SpoIIaa-like"/>
    <property type="match status" value="1"/>
</dbReference>
<dbReference type="PROSITE" id="PS50801">
    <property type="entry name" value="STAS"/>
    <property type="match status" value="1"/>
</dbReference>
<dbReference type="CDD" id="cd07043">
    <property type="entry name" value="STAS_anti-anti-sigma_factors"/>
    <property type="match status" value="1"/>
</dbReference>
<dbReference type="Proteomes" id="UP000247792">
    <property type="component" value="Unassembled WGS sequence"/>
</dbReference>
<dbReference type="Pfam" id="PF13466">
    <property type="entry name" value="STAS_2"/>
    <property type="match status" value="1"/>
</dbReference>
<dbReference type="InterPro" id="IPR002645">
    <property type="entry name" value="STAS_dom"/>
</dbReference>
<reference evidence="2 3" key="1">
    <citation type="submission" date="2018-05" db="EMBL/GenBank/DDBJ databases">
        <title>Genomic Encyclopedia of Type Strains, Phase IV (KMG-IV): sequencing the most valuable type-strain genomes for metagenomic binning, comparative biology and taxonomic classification.</title>
        <authorList>
            <person name="Goeker M."/>
        </authorList>
    </citation>
    <scope>NUCLEOTIDE SEQUENCE [LARGE SCALE GENOMIC DNA]</scope>
    <source>
        <strain evidence="2 3">DSM 19792</strain>
    </source>
</reference>
<dbReference type="InterPro" id="IPR052746">
    <property type="entry name" value="MlaB_ABC_Transporter"/>
</dbReference>
<gene>
    <name evidence="2" type="ORF">DFR42_106240</name>
</gene>
<dbReference type="Gene3D" id="3.30.750.24">
    <property type="entry name" value="STAS domain"/>
    <property type="match status" value="1"/>
</dbReference>
<feature type="domain" description="STAS" evidence="1">
    <location>
        <begin position="1"/>
        <end position="91"/>
    </location>
</feature>
<evidence type="ECO:0000313" key="2">
    <source>
        <dbReference type="EMBL" id="PXX42061.1"/>
    </source>
</evidence>